<dbReference type="SUPFAM" id="SSF46894">
    <property type="entry name" value="C-terminal effector domain of the bipartite response regulators"/>
    <property type="match status" value="1"/>
</dbReference>
<dbReference type="InterPro" id="IPR036388">
    <property type="entry name" value="WH-like_DNA-bd_sf"/>
</dbReference>
<dbReference type="AlphaFoldDB" id="A0A1I2DHS4"/>
<dbReference type="OrthoDB" id="9797341at2"/>
<evidence type="ECO:0000259" key="4">
    <source>
        <dbReference type="PROSITE" id="PS50043"/>
    </source>
</evidence>
<dbReference type="PROSITE" id="PS50043">
    <property type="entry name" value="HTH_LUXR_2"/>
    <property type="match status" value="1"/>
</dbReference>
<dbReference type="GO" id="GO:0006355">
    <property type="term" value="P:regulation of DNA-templated transcription"/>
    <property type="evidence" value="ECO:0007669"/>
    <property type="project" value="InterPro"/>
</dbReference>
<dbReference type="Pfam" id="PF00196">
    <property type="entry name" value="GerE"/>
    <property type="match status" value="1"/>
</dbReference>
<dbReference type="PRINTS" id="PR00038">
    <property type="entry name" value="HTHLUXR"/>
</dbReference>
<dbReference type="SUPFAM" id="SSF52172">
    <property type="entry name" value="CheY-like"/>
    <property type="match status" value="1"/>
</dbReference>
<dbReference type="SMART" id="SM00421">
    <property type="entry name" value="HTH_LUXR"/>
    <property type="match status" value="1"/>
</dbReference>
<dbReference type="CDD" id="cd06170">
    <property type="entry name" value="LuxR_C_like"/>
    <property type="match status" value="1"/>
</dbReference>
<evidence type="ECO:0000256" key="3">
    <source>
        <dbReference type="ARBA" id="ARBA00023163"/>
    </source>
</evidence>
<keyword evidence="6" id="KW-1185">Reference proteome</keyword>
<dbReference type="RefSeq" id="WP_010527494.1">
    <property type="nucleotide sequence ID" value="NZ_AFSL01000053.1"/>
</dbReference>
<dbReference type="PROSITE" id="PS00622">
    <property type="entry name" value="HTH_LUXR_1"/>
    <property type="match status" value="1"/>
</dbReference>
<gene>
    <name evidence="5" type="ORF">SAMN05444380_1194</name>
</gene>
<proteinExistence type="predicted"/>
<evidence type="ECO:0000256" key="1">
    <source>
        <dbReference type="ARBA" id="ARBA00023015"/>
    </source>
</evidence>
<dbReference type="GO" id="GO:0003677">
    <property type="term" value="F:DNA binding"/>
    <property type="evidence" value="ECO:0007669"/>
    <property type="project" value="UniProtKB-KW"/>
</dbReference>
<sequence>MAKVLIAETSYLVRRGLINLLEHTEGVTEIKAEGHPETIMQTLKEFSPDILLLNSAITLPVNHDELLSRLHDNARIIYIINTPLPQDSPNHQISIFDTKNQLSEKIAYHLQQYRDRREEKEETEELTPREKLILKHVALGLTNKEIAAKLFISTHTVISHRKNITRKLDIKTVSGLTVYAILNGIIKMEDIS</sequence>
<dbReference type="InterPro" id="IPR016032">
    <property type="entry name" value="Sig_transdc_resp-reg_C-effctor"/>
</dbReference>
<name>A0A1I2DHS4_9BACT</name>
<dbReference type="InterPro" id="IPR011006">
    <property type="entry name" value="CheY-like_superfamily"/>
</dbReference>
<dbReference type="PANTHER" id="PTHR44688">
    <property type="entry name" value="DNA-BINDING TRANSCRIPTIONAL ACTIVATOR DEVR_DOSR"/>
    <property type="match status" value="1"/>
</dbReference>
<dbReference type="Gene3D" id="1.10.10.10">
    <property type="entry name" value="Winged helix-like DNA-binding domain superfamily/Winged helix DNA-binding domain"/>
    <property type="match status" value="1"/>
</dbReference>
<keyword evidence="1" id="KW-0805">Transcription regulation</keyword>
<accession>A0A1I2DHS4</accession>
<dbReference type="eggNOG" id="COG2197">
    <property type="taxonomic scope" value="Bacteria"/>
</dbReference>
<feature type="domain" description="HTH luxR-type" evidence="4">
    <location>
        <begin position="119"/>
        <end position="184"/>
    </location>
</feature>
<reference evidence="5 6" key="1">
    <citation type="submission" date="2016-10" db="EMBL/GenBank/DDBJ databases">
        <authorList>
            <person name="de Groot N.N."/>
        </authorList>
    </citation>
    <scope>NUCLEOTIDE SEQUENCE [LARGE SCALE GENOMIC DNA]</scope>
    <source>
        <strain evidence="5 6">DSM 19012</strain>
    </source>
</reference>
<dbReference type="InterPro" id="IPR000792">
    <property type="entry name" value="Tscrpt_reg_LuxR_C"/>
</dbReference>
<dbReference type="EMBL" id="FONA01000019">
    <property type="protein sequence ID" value="SFE79783.1"/>
    <property type="molecule type" value="Genomic_DNA"/>
</dbReference>
<protein>
    <submittedName>
        <fullName evidence="5">DNA-binding response regulator, NarL/FixJ family, contains REC and HTH domains</fullName>
    </submittedName>
</protein>
<dbReference type="STRING" id="385682.SAMN05444380_1194"/>
<dbReference type="PANTHER" id="PTHR44688:SF16">
    <property type="entry name" value="DNA-BINDING TRANSCRIPTIONAL ACTIVATOR DEVR_DOSR"/>
    <property type="match status" value="1"/>
</dbReference>
<organism evidence="5 6">
    <name type="scientific">Thermophagus xiamenensis</name>
    <dbReference type="NCBI Taxonomy" id="385682"/>
    <lineage>
        <taxon>Bacteria</taxon>
        <taxon>Pseudomonadati</taxon>
        <taxon>Bacteroidota</taxon>
        <taxon>Bacteroidia</taxon>
        <taxon>Marinilabiliales</taxon>
        <taxon>Marinilabiliaceae</taxon>
        <taxon>Thermophagus</taxon>
    </lineage>
</organism>
<evidence type="ECO:0000256" key="2">
    <source>
        <dbReference type="ARBA" id="ARBA00023125"/>
    </source>
</evidence>
<keyword evidence="3" id="KW-0804">Transcription</keyword>
<dbReference type="InParanoid" id="A0A1I2DHS4"/>
<dbReference type="Proteomes" id="UP000181976">
    <property type="component" value="Unassembled WGS sequence"/>
</dbReference>
<evidence type="ECO:0000313" key="6">
    <source>
        <dbReference type="Proteomes" id="UP000181976"/>
    </source>
</evidence>
<keyword evidence="2 5" id="KW-0238">DNA-binding</keyword>
<evidence type="ECO:0000313" key="5">
    <source>
        <dbReference type="EMBL" id="SFE79783.1"/>
    </source>
</evidence>